<dbReference type="AlphaFoldDB" id="A0A8K0MP63"/>
<sequence>MHIQSPPSSLQVLQNLQTLHLEYCVLNDISSICALVKLEILSLVGSDIQELPMELRHLQHLKLLDLTDCKKLKQIQPGVLSSLTRLEELYMRHSFSGWSPVQGNKEKSSACLDELIPLSDRLKVLDVYVPEVQLLPQNFVLKNLTRFRICICFDRWTVSRSYLFENILCFEGNTDALIKSGINLLLNKCEKLELRGLYVQKSSSESTPTLVPFKFIKWLPSLEKFEITSCHTIKVVFDFHGLAIPLPEKEIENSKLVGVHEKEKEEEDQRPWCLKWIPTRVDKSVQGNNTTTTSSHSNAQGEVRSAATDDGLVREPQYPGNYNINGVFQNLNYLEVFWCESVVPQQLVFKSGFQNLTTLHVEGCHKLTNIFSPSIAKLLEKLERIEIEFCEALQVIVAKEEEEENVKDGSISFPCLRSISIKKLGDLSCFSKAKGKPKKQEKLNESEELTSG</sequence>
<evidence type="ECO:0000256" key="1">
    <source>
        <dbReference type="ARBA" id="ARBA00022821"/>
    </source>
</evidence>
<dbReference type="Proteomes" id="UP000796880">
    <property type="component" value="Unassembled WGS sequence"/>
</dbReference>
<evidence type="ECO:0000259" key="3">
    <source>
        <dbReference type="Pfam" id="PF23247"/>
    </source>
</evidence>
<reference evidence="4" key="1">
    <citation type="submission" date="2020-03" db="EMBL/GenBank/DDBJ databases">
        <title>A high-quality chromosome-level genome assembly of a woody plant with both climbing and erect habits, Rhamnella rubrinervis.</title>
        <authorList>
            <person name="Lu Z."/>
            <person name="Yang Y."/>
            <person name="Zhu X."/>
            <person name="Sun Y."/>
        </authorList>
    </citation>
    <scope>NUCLEOTIDE SEQUENCE</scope>
    <source>
        <strain evidence="4">BYM</strain>
        <tissue evidence="4">Leaf</tissue>
    </source>
</reference>
<dbReference type="PANTHER" id="PTHR33463:SF203">
    <property type="entry name" value="AAA+ ATPASE DOMAIN-CONTAINING PROTEIN"/>
    <property type="match status" value="1"/>
</dbReference>
<dbReference type="InterPro" id="IPR057135">
    <property type="entry name" value="At4g27190-like_LRR"/>
</dbReference>
<comment type="caution">
    <text evidence="4">The sequence shown here is derived from an EMBL/GenBank/DDBJ whole genome shotgun (WGS) entry which is preliminary data.</text>
</comment>
<dbReference type="OrthoDB" id="1164840at2759"/>
<evidence type="ECO:0000313" key="5">
    <source>
        <dbReference type="Proteomes" id="UP000796880"/>
    </source>
</evidence>
<keyword evidence="5" id="KW-1185">Reference proteome</keyword>
<dbReference type="PANTHER" id="PTHR33463">
    <property type="entry name" value="NB-ARC DOMAIN-CONTAINING PROTEIN-RELATED"/>
    <property type="match status" value="1"/>
</dbReference>
<accession>A0A8K0MP63</accession>
<dbReference type="Gene3D" id="3.80.10.10">
    <property type="entry name" value="Ribonuclease Inhibitor"/>
    <property type="match status" value="1"/>
</dbReference>
<dbReference type="EMBL" id="VOIH02000002">
    <property type="protein sequence ID" value="KAF3453094.1"/>
    <property type="molecule type" value="Genomic_DNA"/>
</dbReference>
<dbReference type="Pfam" id="PF23247">
    <property type="entry name" value="LRR_RPS2"/>
    <property type="match status" value="1"/>
</dbReference>
<name>A0A8K0MP63_9ROSA</name>
<dbReference type="InterPro" id="IPR032675">
    <property type="entry name" value="LRR_dom_sf"/>
</dbReference>
<feature type="compositionally biased region" description="Low complexity" evidence="2">
    <location>
        <begin position="288"/>
        <end position="298"/>
    </location>
</feature>
<feature type="domain" description="Disease resistance protein At4g27190-like leucine-rich repeats" evidence="3">
    <location>
        <begin position="341"/>
        <end position="429"/>
    </location>
</feature>
<evidence type="ECO:0000313" key="4">
    <source>
        <dbReference type="EMBL" id="KAF3453094.1"/>
    </source>
</evidence>
<gene>
    <name evidence="4" type="ORF">FNV43_RR03528</name>
</gene>
<organism evidence="4 5">
    <name type="scientific">Rhamnella rubrinervis</name>
    <dbReference type="NCBI Taxonomy" id="2594499"/>
    <lineage>
        <taxon>Eukaryota</taxon>
        <taxon>Viridiplantae</taxon>
        <taxon>Streptophyta</taxon>
        <taxon>Embryophyta</taxon>
        <taxon>Tracheophyta</taxon>
        <taxon>Spermatophyta</taxon>
        <taxon>Magnoliopsida</taxon>
        <taxon>eudicotyledons</taxon>
        <taxon>Gunneridae</taxon>
        <taxon>Pentapetalae</taxon>
        <taxon>rosids</taxon>
        <taxon>fabids</taxon>
        <taxon>Rosales</taxon>
        <taxon>Rhamnaceae</taxon>
        <taxon>rhamnoid group</taxon>
        <taxon>Rhamneae</taxon>
        <taxon>Rhamnella</taxon>
    </lineage>
</organism>
<protein>
    <recommendedName>
        <fullName evidence="3">Disease resistance protein At4g27190-like leucine-rich repeats domain-containing protein</fullName>
    </recommendedName>
</protein>
<dbReference type="SUPFAM" id="SSF52047">
    <property type="entry name" value="RNI-like"/>
    <property type="match status" value="1"/>
</dbReference>
<dbReference type="InterPro" id="IPR050905">
    <property type="entry name" value="Plant_NBS-LRR"/>
</dbReference>
<keyword evidence="1" id="KW-0611">Plant defense</keyword>
<evidence type="ECO:0000256" key="2">
    <source>
        <dbReference type="SAM" id="MobiDB-lite"/>
    </source>
</evidence>
<feature type="region of interest" description="Disordered" evidence="2">
    <location>
        <begin position="284"/>
        <end position="312"/>
    </location>
</feature>
<proteinExistence type="predicted"/>